<dbReference type="Gene3D" id="1.25.40.10">
    <property type="entry name" value="Tetratricopeptide repeat domain"/>
    <property type="match status" value="2"/>
</dbReference>
<accession>A0ABZ0WHS7</accession>
<dbReference type="PROSITE" id="PS50005">
    <property type="entry name" value="TPR"/>
    <property type="match status" value="2"/>
</dbReference>
<dbReference type="PANTHER" id="PTHR12558">
    <property type="entry name" value="CELL DIVISION CYCLE 16,23,27"/>
    <property type="match status" value="1"/>
</dbReference>
<dbReference type="InterPro" id="IPR011990">
    <property type="entry name" value="TPR-like_helical_dom_sf"/>
</dbReference>
<proteinExistence type="predicted"/>
<feature type="repeat" description="TPR" evidence="1">
    <location>
        <begin position="189"/>
        <end position="222"/>
    </location>
</feature>
<name>A0ABZ0WHS7_9BURK</name>
<feature type="repeat" description="TPR" evidence="1">
    <location>
        <begin position="155"/>
        <end position="188"/>
    </location>
</feature>
<sequence>MTVSDTSYSRIEQCLQHGQLIEASEAIGAWLADAPDDPHALTARACLLRLLGRHAEAAPLLERAYAQTTDFPPTLLELARLARLNGDSQRALAWYEAWYDAWRKQAPHRSTADSVATTTATAAFDEWVMVLHAMGQYDLAAQIAARWCEVCPQLAQAWFQQGLSYQMNNALQPALAAYQRALPLDYEYPSLLNNIGALHESLGEHDVALRFCNEAIRVDPADFRAWTNASNAWLALRDPQRALIAVARARALAPDYPPALLALSNVLKEMQRWDEALEPLVHLVQIGTADAKIQWSIAMLQLLRGDYENGLINHEARWQGSSEMQTLRPLPPEQRWNGENLAGKTLLVWGEQGFGDVFQFVRFVPLIAGRVRAEGGTLVYCCVAQLVPLLSRSLAHLGLQIVPHDAPQLPHFDRHLPLGSVPLALGITLANLPAPRAYLQPDAARVAYWRERLARTRGLKVGLVWSGSRGHKRNPLRAVPPADYARAFRALSGVEFVSLQLDGRDELATMVAEGLTVTDYTADLRSFDETAALLSSLDLVITVCTSVAHLSGALGVPTWLLLDVCPHWVWMLERSDSPWYPSITLYRQPAYRDWAPVMERVAADLRRRIEGSTARPPAATRV</sequence>
<dbReference type="EMBL" id="CP139965">
    <property type="protein sequence ID" value="WQD76914.1"/>
    <property type="molecule type" value="Genomic_DNA"/>
</dbReference>
<dbReference type="Gene3D" id="3.40.50.2000">
    <property type="entry name" value="Glycogen Phosphorylase B"/>
    <property type="match status" value="1"/>
</dbReference>
<organism evidence="2 3">
    <name type="scientific">Paraburkholderia kururiensis</name>
    <dbReference type="NCBI Taxonomy" id="984307"/>
    <lineage>
        <taxon>Bacteria</taxon>
        <taxon>Pseudomonadati</taxon>
        <taxon>Pseudomonadota</taxon>
        <taxon>Betaproteobacteria</taxon>
        <taxon>Burkholderiales</taxon>
        <taxon>Burkholderiaceae</taxon>
        <taxon>Paraburkholderia</taxon>
    </lineage>
</organism>
<dbReference type="Pfam" id="PF13432">
    <property type="entry name" value="TPR_16"/>
    <property type="match status" value="2"/>
</dbReference>
<dbReference type="SMART" id="SM00028">
    <property type="entry name" value="TPR"/>
    <property type="match status" value="5"/>
</dbReference>
<keyword evidence="1" id="KW-0802">TPR repeat</keyword>
<dbReference type="InterPro" id="IPR019734">
    <property type="entry name" value="TPR_rpt"/>
</dbReference>
<reference evidence="2 3" key="1">
    <citation type="submission" date="2023-12" db="EMBL/GenBank/DDBJ databases">
        <title>Genome sequencing and assembly of bacterial species from a model synthetic community.</title>
        <authorList>
            <person name="Hogle S.L."/>
        </authorList>
    </citation>
    <scope>NUCLEOTIDE SEQUENCE [LARGE SCALE GENOMIC DNA]</scope>
    <source>
        <strain evidence="2 3">HAMBI 2494</strain>
    </source>
</reference>
<dbReference type="SUPFAM" id="SSF48452">
    <property type="entry name" value="TPR-like"/>
    <property type="match status" value="1"/>
</dbReference>
<gene>
    <name evidence="2" type="ORF">U0042_22975</name>
</gene>
<keyword evidence="3" id="KW-1185">Reference proteome</keyword>
<dbReference type="RefSeq" id="WP_114808984.1">
    <property type="nucleotide sequence ID" value="NZ_CP139965.1"/>
</dbReference>
<dbReference type="Proteomes" id="UP001325479">
    <property type="component" value="Chromosome"/>
</dbReference>
<dbReference type="PANTHER" id="PTHR12558:SF13">
    <property type="entry name" value="CELL DIVISION CYCLE PROTEIN 27 HOMOLOG"/>
    <property type="match status" value="1"/>
</dbReference>
<dbReference type="SUPFAM" id="SSF53756">
    <property type="entry name" value="UDP-Glycosyltransferase/glycogen phosphorylase"/>
    <property type="match status" value="1"/>
</dbReference>
<evidence type="ECO:0000313" key="2">
    <source>
        <dbReference type="EMBL" id="WQD76914.1"/>
    </source>
</evidence>
<evidence type="ECO:0000313" key="3">
    <source>
        <dbReference type="Proteomes" id="UP001325479"/>
    </source>
</evidence>
<evidence type="ECO:0000256" key="1">
    <source>
        <dbReference type="PROSITE-ProRule" id="PRU00339"/>
    </source>
</evidence>
<protein>
    <submittedName>
        <fullName evidence="2">Tetratricopeptide repeat-containing glycosyltransferase family protein</fullName>
    </submittedName>
</protein>